<evidence type="ECO:0000256" key="2">
    <source>
        <dbReference type="ARBA" id="ARBA00023157"/>
    </source>
</evidence>
<evidence type="ECO:0000313" key="6">
    <source>
        <dbReference type="EMBL" id="KAL1252892.1"/>
    </source>
</evidence>
<dbReference type="Proteomes" id="UP001558613">
    <property type="component" value="Unassembled WGS sequence"/>
</dbReference>
<dbReference type="Gene3D" id="2.10.90.10">
    <property type="entry name" value="Cystine-knot cytokines"/>
    <property type="match status" value="1"/>
</dbReference>
<feature type="chain" id="PRO_5046620738" description="Platelet-derived growth factor (PDGF) family profile domain-containing protein" evidence="4">
    <location>
        <begin position="19"/>
        <end position="131"/>
    </location>
</feature>
<dbReference type="Pfam" id="PF00341">
    <property type="entry name" value="PDGF"/>
    <property type="match status" value="1"/>
</dbReference>
<dbReference type="PANTHER" id="PTHR12025:SF14">
    <property type="entry name" value="SNAKE VENOM VASCULAR ENDOTHELIAL GROWTH FACTOR TOXIN VR-1'-LIKE ISOFORM X1-RELATED"/>
    <property type="match status" value="1"/>
</dbReference>
<dbReference type="InterPro" id="IPR000072">
    <property type="entry name" value="PDGF/VEGF_dom"/>
</dbReference>
<comment type="similarity">
    <text evidence="3">Belongs to the PDGF/VEGF growth factor family.</text>
</comment>
<organism evidence="6 7">
    <name type="scientific">Cirrhinus molitorella</name>
    <name type="common">mud carp</name>
    <dbReference type="NCBI Taxonomy" id="172907"/>
    <lineage>
        <taxon>Eukaryota</taxon>
        <taxon>Metazoa</taxon>
        <taxon>Chordata</taxon>
        <taxon>Craniata</taxon>
        <taxon>Vertebrata</taxon>
        <taxon>Euteleostomi</taxon>
        <taxon>Actinopterygii</taxon>
        <taxon>Neopterygii</taxon>
        <taxon>Teleostei</taxon>
        <taxon>Ostariophysi</taxon>
        <taxon>Cypriniformes</taxon>
        <taxon>Cyprinidae</taxon>
        <taxon>Labeoninae</taxon>
        <taxon>Labeonini</taxon>
        <taxon>Cirrhinus</taxon>
    </lineage>
</organism>
<dbReference type="SMART" id="SM00141">
    <property type="entry name" value="PDGF"/>
    <property type="match status" value="1"/>
</dbReference>
<protein>
    <recommendedName>
        <fullName evidence="5">Platelet-derived growth factor (PDGF) family profile domain-containing protein</fullName>
    </recommendedName>
</protein>
<proteinExistence type="inferred from homology"/>
<dbReference type="InterPro" id="IPR050507">
    <property type="entry name" value="PDGF/VEGF_growth_factor"/>
</dbReference>
<gene>
    <name evidence="6" type="ORF">QQF64_017585</name>
</gene>
<keyword evidence="7" id="KW-1185">Reference proteome</keyword>
<name>A0ABR3LJ34_9TELE</name>
<reference evidence="6 7" key="1">
    <citation type="submission" date="2023-09" db="EMBL/GenBank/DDBJ databases">
        <authorList>
            <person name="Wang M."/>
        </authorList>
    </citation>
    <scope>NUCLEOTIDE SEQUENCE [LARGE SCALE GENOMIC DNA]</scope>
    <source>
        <strain evidence="6">GT-2023</strain>
        <tissue evidence="6">Liver</tissue>
    </source>
</reference>
<dbReference type="InterPro" id="IPR029034">
    <property type="entry name" value="Cystine-knot_cytokine"/>
</dbReference>
<evidence type="ECO:0000256" key="1">
    <source>
        <dbReference type="ARBA" id="ARBA00023030"/>
    </source>
</evidence>
<keyword evidence="4" id="KW-0732">Signal</keyword>
<dbReference type="PROSITE" id="PS50278">
    <property type="entry name" value="PDGF_2"/>
    <property type="match status" value="1"/>
</dbReference>
<evidence type="ECO:0000313" key="7">
    <source>
        <dbReference type="Proteomes" id="UP001558613"/>
    </source>
</evidence>
<keyword evidence="2" id="KW-1015">Disulfide bond</keyword>
<accession>A0ABR3LJ34</accession>
<dbReference type="InterPro" id="IPR023581">
    <property type="entry name" value="PD_growth_factor_CS"/>
</dbReference>
<dbReference type="PANTHER" id="PTHR12025">
    <property type="entry name" value="VASCULAR ENDOTHELIAL GROWTH FACTOR"/>
    <property type="match status" value="1"/>
</dbReference>
<evidence type="ECO:0000259" key="5">
    <source>
        <dbReference type="PROSITE" id="PS50278"/>
    </source>
</evidence>
<sequence>MQVFLCVLYLVLYHQTFGMDVQNPPNQHIDHKPVQALKLYVSTFCKPRETLVRVQDEFPEVTHRIFPSCVPLQRCGGCCNDEATMCESVSRYNTVMQFMQFPKNAGREKVKMIELQFVEDSECKCRSRDQL</sequence>
<dbReference type="SUPFAM" id="SSF57501">
    <property type="entry name" value="Cystine-knot cytokines"/>
    <property type="match status" value="1"/>
</dbReference>
<dbReference type="PROSITE" id="PS00249">
    <property type="entry name" value="PDGF_1"/>
    <property type="match status" value="1"/>
</dbReference>
<evidence type="ECO:0000256" key="4">
    <source>
        <dbReference type="SAM" id="SignalP"/>
    </source>
</evidence>
<keyword evidence="1 3" id="KW-0339">Growth factor</keyword>
<feature type="signal peptide" evidence="4">
    <location>
        <begin position="1"/>
        <end position="18"/>
    </location>
</feature>
<comment type="caution">
    <text evidence="6">The sequence shown here is derived from an EMBL/GenBank/DDBJ whole genome shotgun (WGS) entry which is preliminary data.</text>
</comment>
<evidence type="ECO:0000256" key="3">
    <source>
        <dbReference type="RuleBase" id="RU003818"/>
    </source>
</evidence>
<dbReference type="EMBL" id="JAYMGO010000021">
    <property type="protein sequence ID" value="KAL1252892.1"/>
    <property type="molecule type" value="Genomic_DNA"/>
</dbReference>
<feature type="domain" description="Platelet-derived growth factor (PDGF) family profile" evidence="5">
    <location>
        <begin position="32"/>
        <end position="130"/>
    </location>
</feature>